<feature type="domain" description="KRAB" evidence="1">
    <location>
        <begin position="8"/>
        <end position="82"/>
    </location>
</feature>
<evidence type="ECO:0000313" key="3">
    <source>
        <dbReference type="RefSeq" id="XP_014415210.2"/>
    </source>
</evidence>
<protein>
    <submittedName>
        <fullName evidence="3 4">Zinc finger protein 677-like isoform X1</fullName>
    </submittedName>
</protein>
<dbReference type="CDD" id="cd07765">
    <property type="entry name" value="KRAB_A-box"/>
    <property type="match status" value="1"/>
</dbReference>
<dbReference type="PANTHER" id="PTHR23232">
    <property type="entry name" value="KRAB DOMAIN C2H2 ZINC FINGER"/>
    <property type="match status" value="1"/>
</dbReference>
<dbReference type="RefSeq" id="XP_032343846.1">
    <property type="nucleotide sequence ID" value="XM_032487955.1"/>
</dbReference>
<dbReference type="PANTHER" id="PTHR23232:SF168">
    <property type="entry name" value="KRAB DOMAIN-CONTAINING PROTEIN"/>
    <property type="match status" value="1"/>
</dbReference>
<dbReference type="InterPro" id="IPR050169">
    <property type="entry name" value="Krueppel_C2H2_ZnF"/>
</dbReference>
<dbReference type="Proteomes" id="UP000694856">
    <property type="component" value="Chromosome 9"/>
</dbReference>
<dbReference type="SMART" id="SM00349">
    <property type="entry name" value="KRAB"/>
    <property type="match status" value="1"/>
</dbReference>
<proteinExistence type="predicted"/>
<dbReference type="RefSeq" id="XP_014415210.2">
    <property type="nucleotide sequence ID" value="XM_014559724.2"/>
</dbReference>
<accession>A0A8B8TP60</accession>
<evidence type="ECO:0000259" key="1">
    <source>
        <dbReference type="PROSITE" id="PS50805"/>
    </source>
</evidence>
<evidence type="ECO:0000313" key="2">
    <source>
        <dbReference type="Proteomes" id="UP000694856"/>
    </source>
</evidence>
<dbReference type="PROSITE" id="PS50805">
    <property type="entry name" value="KRAB"/>
    <property type="match status" value="1"/>
</dbReference>
<evidence type="ECO:0000313" key="7">
    <source>
        <dbReference type="RefSeq" id="XP_032343848.1"/>
    </source>
</evidence>
<evidence type="ECO:0000313" key="8">
    <source>
        <dbReference type="RefSeq" id="XP_032343849.1"/>
    </source>
</evidence>
<sequence>MALSQRSLTFRDVAIEFSQEEWECLDPAQRALYRDVMLETCRNLLSLDISIRFMTKELLLKKDINNRELHQLVVLGRHGSHGIEDFDLREVWGNTYESENKCGYEERNSKGVLMTDNTNLTGRKDKQDSKSWINLPLKQRASLRKSIHQYCRNGKSLIKNLLKIKNNRVFSGNKYTKFLKIELD</sequence>
<dbReference type="InterPro" id="IPR001909">
    <property type="entry name" value="KRAB"/>
</dbReference>
<dbReference type="GO" id="GO:0006355">
    <property type="term" value="P:regulation of DNA-templated transcription"/>
    <property type="evidence" value="ECO:0007669"/>
    <property type="project" value="InterPro"/>
</dbReference>
<dbReference type="RefSeq" id="XP_032343848.1">
    <property type="nucleotide sequence ID" value="XM_032487957.1"/>
</dbReference>
<dbReference type="KEGG" id="cfr:102510071"/>
<dbReference type="Pfam" id="PF01352">
    <property type="entry name" value="KRAB"/>
    <property type="match status" value="1"/>
</dbReference>
<dbReference type="AlphaFoldDB" id="A0A8B8TP60"/>
<dbReference type="InterPro" id="IPR036051">
    <property type="entry name" value="KRAB_dom_sf"/>
</dbReference>
<keyword evidence="2" id="KW-1185">Reference proteome</keyword>
<evidence type="ECO:0000313" key="5">
    <source>
        <dbReference type="RefSeq" id="XP_032343846.1"/>
    </source>
</evidence>
<dbReference type="RefSeq" id="XP_032343849.1">
    <property type="nucleotide sequence ID" value="XM_032487958.1"/>
</dbReference>
<dbReference type="SUPFAM" id="SSF109640">
    <property type="entry name" value="KRAB domain (Kruppel-associated box)"/>
    <property type="match status" value="1"/>
</dbReference>
<dbReference type="Gene3D" id="6.10.140.140">
    <property type="match status" value="1"/>
</dbReference>
<dbReference type="GeneID" id="102510071"/>
<gene>
    <name evidence="3 4 5 6 7 8" type="primary">LOC102510071</name>
</gene>
<evidence type="ECO:0000313" key="4">
    <source>
        <dbReference type="RefSeq" id="XP_032343845.1"/>
    </source>
</evidence>
<name>A0A8B8TP60_CAMFR</name>
<dbReference type="RefSeq" id="XP_032343847.1">
    <property type="nucleotide sequence ID" value="XM_032487956.1"/>
</dbReference>
<organism evidence="2 4">
    <name type="scientific">Camelus ferus</name>
    <name type="common">Wild bactrian camel</name>
    <name type="synonym">Camelus bactrianus ferus</name>
    <dbReference type="NCBI Taxonomy" id="419612"/>
    <lineage>
        <taxon>Eukaryota</taxon>
        <taxon>Metazoa</taxon>
        <taxon>Chordata</taxon>
        <taxon>Craniata</taxon>
        <taxon>Vertebrata</taxon>
        <taxon>Euteleostomi</taxon>
        <taxon>Mammalia</taxon>
        <taxon>Eutheria</taxon>
        <taxon>Laurasiatheria</taxon>
        <taxon>Artiodactyla</taxon>
        <taxon>Tylopoda</taxon>
        <taxon>Camelidae</taxon>
        <taxon>Camelus</taxon>
    </lineage>
</organism>
<reference evidence="3 4" key="1">
    <citation type="submission" date="2025-04" db="UniProtKB">
        <authorList>
            <consortium name="RefSeq"/>
        </authorList>
    </citation>
    <scope>IDENTIFICATION</scope>
    <source>
        <tissue evidence="3 4">Ear skin</tissue>
    </source>
</reference>
<evidence type="ECO:0000313" key="6">
    <source>
        <dbReference type="RefSeq" id="XP_032343847.1"/>
    </source>
</evidence>
<dbReference type="RefSeq" id="XP_032343845.1">
    <property type="nucleotide sequence ID" value="XM_032487954.1"/>
</dbReference>